<feature type="region of interest" description="Disordered" evidence="1">
    <location>
        <begin position="815"/>
        <end position="845"/>
    </location>
</feature>
<feature type="signal peptide" evidence="3">
    <location>
        <begin position="1"/>
        <end position="22"/>
    </location>
</feature>
<dbReference type="InterPro" id="IPR000494">
    <property type="entry name" value="Rcpt_L-dom"/>
</dbReference>
<dbReference type="WBParaSite" id="HCON_00006970-00001">
    <property type="protein sequence ID" value="HCON_00006970-00001"/>
    <property type="gene ID" value="HCON_00006970"/>
</dbReference>
<evidence type="ECO:0000256" key="3">
    <source>
        <dbReference type="SAM" id="SignalP"/>
    </source>
</evidence>
<evidence type="ECO:0000313" key="6">
    <source>
        <dbReference type="WBParaSite" id="HCON_00006970-00001"/>
    </source>
</evidence>
<dbReference type="AlphaFoldDB" id="A0A7I4XTY5"/>
<reference evidence="6" key="1">
    <citation type="submission" date="2020-12" db="UniProtKB">
        <authorList>
            <consortium name="WormBaseParasite"/>
        </authorList>
    </citation>
    <scope>IDENTIFICATION</scope>
    <source>
        <strain evidence="6">MHco3</strain>
    </source>
</reference>
<dbReference type="OrthoDB" id="5873253at2759"/>
<keyword evidence="2" id="KW-0472">Membrane</keyword>
<dbReference type="Proteomes" id="UP000025227">
    <property type="component" value="Unplaced"/>
</dbReference>
<dbReference type="OMA" id="MLYKPDK"/>
<evidence type="ECO:0000256" key="2">
    <source>
        <dbReference type="SAM" id="Phobius"/>
    </source>
</evidence>
<name>A0A7I4XTY5_HAECO</name>
<keyword evidence="2" id="KW-1133">Transmembrane helix</keyword>
<dbReference type="Pfam" id="PF01030">
    <property type="entry name" value="Recep_L_domain"/>
    <property type="match status" value="1"/>
</dbReference>
<sequence>MINIVLILLLLSHGKYLSNGLARVIRQTDKSVPWRLDRQPRSASERFTPFSIECDNRNFDIKTSDDIKSFSIMCENPKVLNLRKPDVLPARGMTASEFYNFVNAPMLRMCIRIEASSLINLNLTAMEQLEPSCSGPALVVQQNDKLQSIKFSRKFMTHFSQVKSIRIRGNKALSQESINEIKTSLPWFVLDLQEPGECGVPSPFKTTAVLEGCKKVYGTIRVSRFIDEVKRSPSVHSLDLVGCLQIVGTRINNVDFLDDISSFSFVENTCGYEIFNNSKLCIEEPFRMKMKFPRLSIIQPDDCQTTCDGGRVDDVYLDNLYGCKNIVGNLTLHNLLRRPSRIHVLDAVTTINGTLEIVNTKSLGDFTMANLKEISNPEQGPAIYITGNVGLKSLNFPKLKKIHSSDKLKVKIINNPKLGMVRAQVTTLHKLSRGRKNTRIDYIDITAFFDRLEDFKWLILAAVLLLILLLICATIMPFLIAKEVKKRQTYTRDGYPRAPYHLEKESKKILAGWVKEITTKNPLIWRCSDRPVIWSYQKGDGTHKDIDVLVANNASFLKHHMLPLAANCRIPPKDNFLLCERIKTLLSKDVAIMIGGERNPSCVLPHLPYQVKKSHTYKYLGSTYSFTLTKLKKVAPFTTAYTYEVEKAPKGKPVEKSKRTIYYFRWDYVRLPVEFDEILQLAMLYKPDKTVCISDRRKEVFSLIHMLHTFCHTLQENIGFVDALQLHTEKCNGSVLDRDELVYTMAVIMEWAYQTRSVPPELMKSFVEWCHSYAIMARFMRNNRNIKLIHPDYLTKLDPKVREAVIRDGFLSSPRFSPHRTKGEPALNRKETETTQDESDKEFWLKENEVKSAPRALPNERRDRIAV</sequence>
<feature type="transmembrane region" description="Helical" evidence="2">
    <location>
        <begin position="457"/>
        <end position="480"/>
    </location>
</feature>
<dbReference type="Gene3D" id="3.80.20.20">
    <property type="entry name" value="Receptor L-domain"/>
    <property type="match status" value="1"/>
</dbReference>
<protein>
    <submittedName>
        <fullName evidence="6">Recep_L_domain domain-containing protein</fullName>
    </submittedName>
</protein>
<feature type="compositionally biased region" description="Basic and acidic residues" evidence="1">
    <location>
        <begin position="821"/>
        <end position="833"/>
    </location>
</feature>
<dbReference type="PANTHER" id="PTHR21662">
    <property type="entry name" value="RECEPTOR PROTEIN-TYROSINE KINASE"/>
    <property type="match status" value="1"/>
</dbReference>
<keyword evidence="2" id="KW-0812">Transmembrane</keyword>
<keyword evidence="5" id="KW-1185">Reference proteome</keyword>
<organism evidence="5 6">
    <name type="scientific">Haemonchus contortus</name>
    <name type="common">Barber pole worm</name>
    <dbReference type="NCBI Taxonomy" id="6289"/>
    <lineage>
        <taxon>Eukaryota</taxon>
        <taxon>Metazoa</taxon>
        <taxon>Ecdysozoa</taxon>
        <taxon>Nematoda</taxon>
        <taxon>Chromadorea</taxon>
        <taxon>Rhabditida</taxon>
        <taxon>Rhabditina</taxon>
        <taxon>Rhabditomorpha</taxon>
        <taxon>Strongyloidea</taxon>
        <taxon>Trichostrongylidae</taxon>
        <taxon>Haemonchus</taxon>
    </lineage>
</organism>
<accession>A0A7I4XTY5</accession>
<evidence type="ECO:0000313" key="5">
    <source>
        <dbReference type="Proteomes" id="UP000025227"/>
    </source>
</evidence>
<feature type="domain" description="Receptor L-domain" evidence="4">
    <location>
        <begin position="322"/>
        <end position="423"/>
    </location>
</feature>
<dbReference type="SUPFAM" id="SSF52058">
    <property type="entry name" value="L domain-like"/>
    <property type="match status" value="1"/>
</dbReference>
<proteinExistence type="predicted"/>
<feature type="chain" id="PRO_5029696820" evidence="3">
    <location>
        <begin position="23"/>
        <end position="867"/>
    </location>
</feature>
<evidence type="ECO:0000259" key="4">
    <source>
        <dbReference type="Pfam" id="PF01030"/>
    </source>
</evidence>
<dbReference type="InterPro" id="IPR036941">
    <property type="entry name" value="Rcpt_L-dom_sf"/>
</dbReference>
<keyword evidence="3" id="KW-0732">Signal</keyword>
<evidence type="ECO:0000256" key="1">
    <source>
        <dbReference type="SAM" id="MobiDB-lite"/>
    </source>
</evidence>
<dbReference type="InterPro" id="IPR053079">
    <property type="entry name" value="SPS2_domain"/>
</dbReference>
<dbReference type="PANTHER" id="PTHR21662:SF59">
    <property type="entry name" value="RECEPTOR PROTEIN-TYROSINE KINASE"/>
    <property type="match status" value="1"/>
</dbReference>